<reference evidence="10" key="2">
    <citation type="submission" date="2020-09" db="EMBL/GenBank/DDBJ databases">
        <authorList>
            <person name="Sun Q."/>
            <person name="Ohkuma M."/>
        </authorList>
    </citation>
    <scope>NUCLEOTIDE SEQUENCE</scope>
    <source>
        <strain evidence="10">JCM 14719</strain>
    </source>
</reference>
<comment type="caution">
    <text evidence="10">The sequence shown here is derived from an EMBL/GenBank/DDBJ whole genome shotgun (WGS) entry which is preliminary data.</text>
</comment>
<evidence type="ECO:0000259" key="9">
    <source>
        <dbReference type="Pfam" id="PF13742"/>
    </source>
</evidence>
<dbReference type="NCBIfam" id="TIGR00237">
    <property type="entry name" value="xseA"/>
    <property type="match status" value="1"/>
</dbReference>
<name>A0A8J3FAL5_9BACI</name>
<sequence>MAEPAVLSVSELTRTIKALLDGDERLADVWVRGEISNFTHHKSGHMYFTLKDASSRIKAVMFASHNRYLAFRPEDGMRVLARGAVSVFERDGQYQLYVREMLPDGVGSLFLAYEQLKERLRAEGLFDRKRPLPAFPRRIGVVTSPSGAAIRDILTTLRRRYPLAHVIVVPVLVQGEEAPASIAAGIERINRFREVDVLIVGRGGGSIEELWAFNEEIVARSIYASSIPVISAVGHETDVTIADFVADLRAPTPTAAAELAVPHVRELAERLGHLEERLRAALRRRVDEERARLRRLAQSPVFRHPRRLVEPHLQHRDQLDRRLVDALGRLLERRRAAHQALVRQLALATPRQRLAAARSRWQILDRDLKRAIALRLRERCQAFGHLLGRLDALSPLKVLQRGYAMVYNETGERVITSVRDVAPGEAVTVRLADGRLDCQVWGIEEGVQHGNETRDHGPFRSGTDL</sequence>
<dbReference type="GO" id="GO:0003676">
    <property type="term" value="F:nucleic acid binding"/>
    <property type="evidence" value="ECO:0007669"/>
    <property type="project" value="InterPro"/>
</dbReference>
<dbReference type="Pfam" id="PF13742">
    <property type="entry name" value="tRNA_anti_2"/>
    <property type="match status" value="1"/>
</dbReference>
<evidence type="ECO:0000256" key="1">
    <source>
        <dbReference type="ARBA" id="ARBA00022490"/>
    </source>
</evidence>
<evidence type="ECO:0000313" key="10">
    <source>
        <dbReference type="EMBL" id="GGK01398.1"/>
    </source>
</evidence>
<dbReference type="GO" id="GO:0006308">
    <property type="term" value="P:DNA catabolic process"/>
    <property type="evidence" value="ECO:0007669"/>
    <property type="project" value="UniProtKB-UniRule"/>
</dbReference>
<evidence type="ECO:0000256" key="3">
    <source>
        <dbReference type="ARBA" id="ARBA00022801"/>
    </source>
</evidence>
<dbReference type="InterPro" id="IPR025824">
    <property type="entry name" value="OB-fold_nuc-bd_dom"/>
</dbReference>
<dbReference type="GO" id="GO:0009318">
    <property type="term" value="C:exodeoxyribonuclease VII complex"/>
    <property type="evidence" value="ECO:0007669"/>
    <property type="project" value="UniProtKB-UniRule"/>
</dbReference>
<dbReference type="GO" id="GO:0008855">
    <property type="term" value="F:exodeoxyribonuclease VII activity"/>
    <property type="evidence" value="ECO:0007669"/>
    <property type="project" value="UniProtKB-UniRule"/>
</dbReference>
<accession>A0A8J3FAL5</accession>
<keyword evidence="2 5" id="KW-0540">Nuclease</keyword>
<dbReference type="EMBL" id="BMOF01000026">
    <property type="protein sequence ID" value="GGK01398.1"/>
    <property type="molecule type" value="Genomic_DNA"/>
</dbReference>
<comment type="similarity">
    <text evidence="5 6">Belongs to the XseA family.</text>
</comment>
<evidence type="ECO:0000256" key="7">
    <source>
        <dbReference type="SAM" id="Coils"/>
    </source>
</evidence>
<keyword evidence="1 5" id="KW-0963">Cytoplasm</keyword>
<dbReference type="CDD" id="cd04489">
    <property type="entry name" value="ExoVII_LU_OBF"/>
    <property type="match status" value="1"/>
</dbReference>
<dbReference type="AlphaFoldDB" id="A0A8J3FAL5"/>
<dbReference type="Proteomes" id="UP000637720">
    <property type="component" value="Unassembled WGS sequence"/>
</dbReference>
<evidence type="ECO:0000256" key="2">
    <source>
        <dbReference type="ARBA" id="ARBA00022722"/>
    </source>
</evidence>
<evidence type="ECO:0000256" key="4">
    <source>
        <dbReference type="ARBA" id="ARBA00022839"/>
    </source>
</evidence>
<dbReference type="InterPro" id="IPR003753">
    <property type="entry name" value="Exonuc_VII_L"/>
</dbReference>
<dbReference type="RefSeq" id="WP_229725765.1">
    <property type="nucleotide sequence ID" value="NZ_BMOF01000026.1"/>
</dbReference>
<keyword evidence="11" id="KW-1185">Reference proteome</keyword>
<protein>
    <recommendedName>
        <fullName evidence="5">Exodeoxyribonuclease 7 large subunit</fullName>
        <ecNumber evidence="5">3.1.11.6</ecNumber>
    </recommendedName>
    <alternativeName>
        <fullName evidence="5">Exodeoxyribonuclease VII large subunit</fullName>
        <shortName evidence="5">Exonuclease VII large subunit</shortName>
    </alternativeName>
</protein>
<comment type="subunit">
    <text evidence="5">Heterooligomer composed of large and small subunits.</text>
</comment>
<dbReference type="GO" id="GO:0005737">
    <property type="term" value="C:cytoplasm"/>
    <property type="evidence" value="ECO:0007669"/>
    <property type="project" value="UniProtKB-SubCell"/>
</dbReference>
<reference evidence="10" key="1">
    <citation type="journal article" date="2014" name="Int. J. Syst. Evol. Microbiol.">
        <title>Complete genome sequence of Corynebacterium casei LMG S-19264T (=DSM 44701T), isolated from a smear-ripened cheese.</title>
        <authorList>
            <consortium name="US DOE Joint Genome Institute (JGI-PGF)"/>
            <person name="Walter F."/>
            <person name="Albersmeier A."/>
            <person name="Kalinowski J."/>
            <person name="Ruckert C."/>
        </authorList>
    </citation>
    <scope>NUCLEOTIDE SEQUENCE</scope>
    <source>
        <strain evidence="10">JCM 14719</strain>
    </source>
</reference>
<dbReference type="PANTHER" id="PTHR30008:SF0">
    <property type="entry name" value="EXODEOXYRIBONUCLEASE 7 LARGE SUBUNIT"/>
    <property type="match status" value="1"/>
</dbReference>
<comment type="function">
    <text evidence="5">Bidirectionally degrades single-stranded DNA into large acid-insoluble oligonucleotides, which are then degraded further into small acid-soluble oligonucleotides.</text>
</comment>
<evidence type="ECO:0000256" key="6">
    <source>
        <dbReference type="RuleBase" id="RU004355"/>
    </source>
</evidence>
<evidence type="ECO:0000313" key="11">
    <source>
        <dbReference type="Proteomes" id="UP000637720"/>
    </source>
</evidence>
<feature type="domain" description="OB-fold nucleic acid binding" evidence="9">
    <location>
        <begin position="7"/>
        <end position="101"/>
    </location>
</feature>
<keyword evidence="3 5" id="KW-0378">Hydrolase</keyword>
<evidence type="ECO:0000256" key="5">
    <source>
        <dbReference type="HAMAP-Rule" id="MF_00378"/>
    </source>
</evidence>
<dbReference type="InterPro" id="IPR020579">
    <property type="entry name" value="Exonuc_VII_lsu_C"/>
</dbReference>
<comment type="subcellular location">
    <subcellularLocation>
        <location evidence="5 6">Cytoplasm</location>
    </subcellularLocation>
</comment>
<evidence type="ECO:0000259" key="8">
    <source>
        <dbReference type="Pfam" id="PF02601"/>
    </source>
</evidence>
<organism evidence="10 11">
    <name type="scientific">Calditerricola satsumensis</name>
    <dbReference type="NCBI Taxonomy" id="373054"/>
    <lineage>
        <taxon>Bacteria</taxon>
        <taxon>Bacillati</taxon>
        <taxon>Bacillota</taxon>
        <taxon>Bacilli</taxon>
        <taxon>Bacillales</taxon>
        <taxon>Bacillaceae</taxon>
        <taxon>Calditerricola</taxon>
    </lineage>
</organism>
<feature type="coiled-coil region" evidence="7">
    <location>
        <begin position="264"/>
        <end position="299"/>
    </location>
</feature>
<dbReference type="HAMAP" id="MF_00378">
    <property type="entry name" value="Exonuc_7_L"/>
    <property type="match status" value="1"/>
</dbReference>
<gene>
    <name evidence="5 10" type="primary">xseA</name>
    <name evidence="10" type="ORF">GCM10007043_14330</name>
</gene>
<dbReference type="EC" id="3.1.11.6" evidence="5"/>
<proteinExistence type="inferred from homology"/>
<dbReference type="Pfam" id="PF02601">
    <property type="entry name" value="Exonuc_VII_L"/>
    <property type="match status" value="1"/>
</dbReference>
<comment type="catalytic activity">
    <reaction evidence="5 6">
        <text>Exonucleolytic cleavage in either 5'- to 3'- or 3'- to 5'-direction to yield nucleoside 5'-phosphates.</text>
        <dbReference type="EC" id="3.1.11.6"/>
    </reaction>
</comment>
<feature type="domain" description="Exonuclease VII large subunit C-terminal" evidence="8">
    <location>
        <begin position="127"/>
        <end position="439"/>
    </location>
</feature>
<keyword evidence="4 5" id="KW-0269">Exonuclease</keyword>
<keyword evidence="7" id="KW-0175">Coiled coil</keyword>
<dbReference type="PANTHER" id="PTHR30008">
    <property type="entry name" value="EXODEOXYRIBONUCLEASE 7 LARGE SUBUNIT"/>
    <property type="match status" value="1"/>
</dbReference>